<evidence type="ECO:0000313" key="3">
    <source>
        <dbReference type="Proteomes" id="UP001303160"/>
    </source>
</evidence>
<protein>
    <submittedName>
        <fullName evidence="2">Uncharacterized protein</fullName>
    </submittedName>
</protein>
<feature type="region of interest" description="Disordered" evidence="1">
    <location>
        <begin position="1"/>
        <end position="148"/>
    </location>
</feature>
<proteinExistence type="predicted"/>
<accession>A0AAN6XAB8</accession>
<reference evidence="2" key="2">
    <citation type="submission" date="2023-05" db="EMBL/GenBank/DDBJ databases">
        <authorList>
            <consortium name="Lawrence Berkeley National Laboratory"/>
            <person name="Steindorff A."/>
            <person name="Hensen N."/>
            <person name="Bonometti L."/>
            <person name="Westerberg I."/>
            <person name="Brannstrom I.O."/>
            <person name="Guillou S."/>
            <person name="Cros-Aarteil S."/>
            <person name="Calhoun S."/>
            <person name="Haridas S."/>
            <person name="Kuo A."/>
            <person name="Mondo S."/>
            <person name="Pangilinan J."/>
            <person name="Riley R."/>
            <person name="Labutti K."/>
            <person name="Andreopoulos B."/>
            <person name="Lipzen A."/>
            <person name="Chen C."/>
            <person name="Yanf M."/>
            <person name="Daum C."/>
            <person name="Ng V."/>
            <person name="Clum A."/>
            <person name="Ohm R."/>
            <person name="Martin F."/>
            <person name="Silar P."/>
            <person name="Natvig D."/>
            <person name="Lalanne C."/>
            <person name="Gautier V."/>
            <person name="Ament-Velasquez S.L."/>
            <person name="Kruys A."/>
            <person name="Hutchinson M.I."/>
            <person name="Powell A.J."/>
            <person name="Barry K."/>
            <person name="Miller A.N."/>
            <person name="Grigoriev I.V."/>
            <person name="Debuchy R."/>
            <person name="Gladieux P."/>
            <person name="Thoren M.H."/>
            <person name="Johannesson H."/>
        </authorList>
    </citation>
    <scope>NUCLEOTIDE SEQUENCE</scope>
    <source>
        <strain evidence="2">CBS 315.58</strain>
    </source>
</reference>
<feature type="compositionally biased region" description="Polar residues" evidence="1">
    <location>
        <begin position="30"/>
        <end position="46"/>
    </location>
</feature>
<dbReference type="Proteomes" id="UP001303160">
    <property type="component" value="Unassembled WGS sequence"/>
</dbReference>
<feature type="compositionally biased region" description="Polar residues" evidence="1">
    <location>
        <begin position="90"/>
        <end position="102"/>
    </location>
</feature>
<sequence>MENNPGDQPKRGPFAWFKGKGKGKEKETQPESGSSRQPHPASSSYPVATGSHPPSTHYQQQPSTHYQQQPSTSYQQQPPIYDQEQPPPYSQQHRQTYNQQYYPSYPSEPAVNPASRKGTPRSSSASFRSYETTETTASGRRVPARIPAHKPRPVFFRFAENHVPIPNDDAELPPGTVKWHPIETDSVYPPVPDPPPDCVDGDPYRGEPFFGGAEHFKAHRITRNVKDKGQKSGKTSNRDDSWYYGWDSFGPWAYQENGGWYHREVYEARDENGNPLPMIWLQYPERFYPKDTSG</sequence>
<evidence type="ECO:0000313" key="2">
    <source>
        <dbReference type="EMBL" id="KAK4195931.1"/>
    </source>
</evidence>
<name>A0AAN6XAB8_9PEZI</name>
<comment type="caution">
    <text evidence="2">The sequence shown here is derived from an EMBL/GenBank/DDBJ whole genome shotgun (WGS) entry which is preliminary data.</text>
</comment>
<reference evidence="2" key="1">
    <citation type="journal article" date="2023" name="Mol. Phylogenet. Evol.">
        <title>Genome-scale phylogeny and comparative genomics of the fungal order Sordariales.</title>
        <authorList>
            <person name="Hensen N."/>
            <person name="Bonometti L."/>
            <person name="Westerberg I."/>
            <person name="Brannstrom I.O."/>
            <person name="Guillou S."/>
            <person name="Cros-Aarteil S."/>
            <person name="Calhoun S."/>
            <person name="Haridas S."/>
            <person name="Kuo A."/>
            <person name="Mondo S."/>
            <person name="Pangilinan J."/>
            <person name="Riley R."/>
            <person name="LaButti K."/>
            <person name="Andreopoulos B."/>
            <person name="Lipzen A."/>
            <person name="Chen C."/>
            <person name="Yan M."/>
            <person name="Daum C."/>
            <person name="Ng V."/>
            <person name="Clum A."/>
            <person name="Steindorff A."/>
            <person name="Ohm R.A."/>
            <person name="Martin F."/>
            <person name="Silar P."/>
            <person name="Natvig D.O."/>
            <person name="Lalanne C."/>
            <person name="Gautier V."/>
            <person name="Ament-Velasquez S.L."/>
            <person name="Kruys A."/>
            <person name="Hutchinson M.I."/>
            <person name="Powell A.J."/>
            <person name="Barry K."/>
            <person name="Miller A.N."/>
            <person name="Grigoriev I.V."/>
            <person name="Debuchy R."/>
            <person name="Gladieux P."/>
            <person name="Hiltunen Thoren M."/>
            <person name="Johannesson H."/>
        </authorList>
    </citation>
    <scope>NUCLEOTIDE SEQUENCE</scope>
    <source>
        <strain evidence="2">CBS 315.58</strain>
    </source>
</reference>
<evidence type="ECO:0000256" key="1">
    <source>
        <dbReference type="SAM" id="MobiDB-lite"/>
    </source>
</evidence>
<feature type="compositionally biased region" description="Low complexity" evidence="1">
    <location>
        <begin position="56"/>
        <end position="78"/>
    </location>
</feature>
<feature type="compositionally biased region" description="Polar residues" evidence="1">
    <location>
        <begin position="120"/>
        <end position="138"/>
    </location>
</feature>
<organism evidence="2 3">
    <name type="scientific">Triangularia verruculosa</name>
    <dbReference type="NCBI Taxonomy" id="2587418"/>
    <lineage>
        <taxon>Eukaryota</taxon>
        <taxon>Fungi</taxon>
        <taxon>Dikarya</taxon>
        <taxon>Ascomycota</taxon>
        <taxon>Pezizomycotina</taxon>
        <taxon>Sordariomycetes</taxon>
        <taxon>Sordariomycetidae</taxon>
        <taxon>Sordariales</taxon>
        <taxon>Podosporaceae</taxon>
        <taxon>Triangularia</taxon>
    </lineage>
</organism>
<keyword evidence="3" id="KW-1185">Reference proteome</keyword>
<dbReference type="EMBL" id="MU863998">
    <property type="protein sequence ID" value="KAK4195931.1"/>
    <property type="molecule type" value="Genomic_DNA"/>
</dbReference>
<feature type="region of interest" description="Disordered" evidence="1">
    <location>
        <begin position="164"/>
        <end position="205"/>
    </location>
</feature>
<gene>
    <name evidence="2" type="ORF">QBC40DRAFT_258531</name>
</gene>
<dbReference type="AlphaFoldDB" id="A0AAN6XAB8"/>